<dbReference type="GO" id="GO:0051083">
    <property type="term" value="P:'de novo' cotranslational protein folding"/>
    <property type="evidence" value="ECO:0007669"/>
    <property type="project" value="TreeGrafter"/>
</dbReference>
<dbReference type="NCBIfam" id="TIGR00115">
    <property type="entry name" value="tig"/>
    <property type="match status" value="1"/>
</dbReference>
<dbReference type="GO" id="GO:0003755">
    <property type="term" value="F:peptidyl-prolyl cis-trans isomerase activity"/>
    <property type="evidence" value="ECO:0007669"/>
    <property type="project" value="UniProtKB-UniRule"/>
</dbReference>
<feature type="coiled-coil region" evidence="15">
    <location>
        <begin position="130"/>
        <end position="157"/>
    </location>
</feature>
<proteinExistence type="inferred from homology"/>
<comment type="subcellular location">
    <subcellularLocation>
        <location evidence="12">Cytoplasm</location>
    </subcellularLocation>
    <text evidence="12">About half TF is bound to the ribosome near the polypeptide exit tunnel while the other half is free in the cytoplasm.</text>
</comment>
<comment type="function">
    <text evidence="10 12">Involved in protein export. Acts as a chaperone by maintaining the newly synthesized protein in an open conformation. Functions as a peptidyl-prolyl cis-trans isomerase.</text>
</comment>
<organism evidence="18 19">
    <name type="scientific">Candidatus Gallilactobacillus intestinavium</name>
    <dbReference type="NCBI Taxonomy" id="2840838"/>
    <lineage>
        <taxon>Bacteria</taxon>
        <taxon>Bacillati</taxon>
        <taxon>Bacillota</taxon>
        <taxon>Bacilli</taxon>
        <taxon>Lactobacillales</taxon>
        <taxon>Lactobacillaceae</taxon>
        <taxon>Lactobacillaceae incertae sedis</taxon>
        <taxon>Candidatus Gallilactobacillus</taxon>
    </lineage>
</organism>
<evidence type="ECO:0000256" key="5">
    <source>
        <dbReference type="ARBA" id="ARBA00022618"/>
    </source>
</evidence>
<comment type="similarity">
    <text evidence="2 12 14">Belongs to the FKBP-type PPIase family. Tig subfamily.</text>
</comment>
<evidence type="ECO:0000259" key="17">
    <source>
        <dbReference type="PROSITE" id="PS50059"/>
    </source>
</evidence>
<keyword evidence="8 12" id="KW-0413">Isomerase</keyword>
<dbReference type="HAMAP" id="MF_00303">
    <property type="entry name" value="Trigger_factor_Tig"/>
    <property type="match status" value="1"/>
</dbReference>
<evidence type="ECO:0000256" key="6">
    <source>
        <dbReference type="ARBA" id="ARBA00023110"/>
    </source>
</evidence>
<keyword evidence="15" id="KW-0175">Coiled coil</keyword>
<dbReference type="GO" id="GO:0005737">
    <property type="term" value="C:cytoplasm"/>
    <property type="evidence" value="ECO:0007669"/>
    <property type="project" value="UniProtKB-SubCell"/>
</dbReference>
<comment type="domain">
    <text evidence="12">Consists of 3 domains; the N-terminus binds the ribosome, the middle domain has PPIase activity, while the C-terminus has intrinsic chaperone activity on its own.</text>
</comment>
<dbReference type="GO" id="GO:0043022">
    <property type="term" value="F:ribosome binding"/>
    <property type="evidence" value="ECO:0007669"/>
    <property type="project" value="TreeGrafter"/>
</dbReference>
<dbReference type="InterPro" id="IPR008880">
    <property type="entry name" value="Trigger_fac_C"/>
</dbReference>
<dbReference type="SUPFAM" id="SSF102735">
    <property type="entry name" value="Trigger factor ribosome-binding domain"/>
    <property type="match status" value="1"/>
</dbReference>
<dbReference type="InterPro" id="IPR001179">
    <property type="entry name" value="PPIase_FKBP_dom"/>
</dbReference>
<dbReference type="GO" id="GO:0015031">
    <property type="term" value="P:protein transport"/>
    <property type="evidence" value="ECO:0007669"/>
    <property type="project" value="UniProtKB-UniRule"/>
</dbReference>
<feature type="coiled-coil region" evidence="15">
    <location>
        <begin position="257"/>
        <end position="284"/>
    </location>
</feature>
<dbReference type="EC" id="5.2.1.8" evidence="3 12"/>
<evidence type="ECO:0000313" key="18">
    <source>
        <dbReference type="EMBL" id="MBO8441758.1"/>
    </source>
</evidence>
<dbReference type="Pfam" id="PF00254">
    <property type="entry name" value="FKBP_C"/>
    <property type="match status" value="1"/>
</dbReference>
<dbReference type="InterPro" id="IPR027304">
    <property type="entry name" value="Trigger_fact/SurA_dom_sf"/>
</dbReference>
<dbReference type="PANTHER" id="PTHR30560">
    <property type="entry name" value="TRIGGER FACTOR CHAPERONE AND PEPTIDYL-PROLYL CIS/TRANS ISOMERASE"/>
    <property type="match status" value="1"/>
</dbReference>
<evidence type="ECO:0000256" key="9">
    <source>
        <dbReference type="ARBA" id="ARBA00023306"/>
    </source>
</evidence>
<sequence>MTSKAKAEKKENNQVEITFSINNEKVQEGLDKAFLKTRKKINVPGFRKGKVPRVVFNNMYGEEALYNDALNILLPEAYSEALKETDINPVDQPNIDVVSLDKGKDWVLKAVVTVEPEIKLGDYKGLSVTKQSTTVTAKQVNDELERMRNRQAELVLKEDAAAEKGDTVVIDYKGTVDGKEFDGGSANNYSLELGSNTFIPGFEDQLIGHKADEDVDVNVTFPKNYQAKELAGKDALFKVKIHEVKTKELPDLDDEFAKDVDEEVSSLEELKTKTKDRLKKQKEEAAHDAIEDETLNEAVDNAEVVGGKIPQAMIDSDVRRQMDQYLSQMAQQGIDPKTYYKITGTTEKDLQNQFSVDAEKRVKTNLVLEAIVKAEKIDVSEDEIKNEVKDLAAQYNMKEDAVRSALSDDMLKHDVSIKKALDLLVDTAKQDKKATTKKKDDSNKKSSTKKSTTKKSTKSTSTKKATSKKSSTKKSSK</sequence>
<keyword evidence="9 12" id="KW-0131">Cell cycle</keyword>
<keyword evidence="6 12" id="KW-0697">Rotamase</keyword>
<reference evidence="18" key="1">
    <citation type="submission" date="2020-10" db="EMBL/GenBank/DDBJ databases">
        <authorList>
            <person name="Gilroy R."/>
        </authorList>
    </citation>
    <scope>NUCLEOTIDE SEQUENCE</scope>
    <source>
        <strain evidence="18">C6-149</strain>
    </source>
</reference>
<dbReference type="EMBL" id="JADIMP010000083">
    <property type="protein sequence ID" value="MBO8441758.1"/>
    <property type="molecule type" value="Genomic_DNA"/>
</dbReference>
<evidence type="ECO:0000256" key="16">
    <source>
        <dbReference type="SAM" id="MobiDB-lite"/>
    </source>
</evidence>
<dbReference type="PANTHER" id="PTHR30560:SF3">
    <property type="entry name" value="TRIGGER FACTOR-LIKE PROTEIN TIG, CHLOROPLASTIC"/>
    <property type="match status" value="1"/>
</dbReference>
<dbReference type="SUPFAM" id="SSF54534">
    <property type="entry name" value="FKBP-like"/>
    <property type="match status" value="1"/>
</dbReference>
<evidence type="ECO:0000256" key="14">
    <source>
        <dbReference type="RuleBase" id="RU003914"/>
    </source>
</evidence>
<name>A0A9D9E7P4_9LACO</name>
<dbReference type="InterPro" id="IPR037041">
    <property type="entry name" value="Trigger_fac_C_sf"/>
</dbReference>
<evidence type="ECO:0000256" key="3">
    <source>
        <dbReference type="ARBA" id="ARBA00013194"/>
    </source>
</evidence>
<accession>A0A9D9E7P4</accession>
<evidence type="ECO:0000256" key="4">
    <source>
        <dbReference type="ARBA" id="ARBA00016902"/>
    </source>
</evidence>
<keyword evidence="5 12" id="KW-0132">Cell division</keyword>
<evidence type="ECO:0000313" key="19">
    <source>
        <dbReference type="Proteomes" id="UP000823614"/>
    </source>
</evidence>
<dbReference type="GO" id="GO:0043335">
    <property type="term" value="P:protein unfolding"/>
    <property type="evidence" value="ECO:0007669"/>
    <property type="project" value="TreeGrafter"/>
</dbReference>
<evidence type="ECO:0000256" key="12">
    <source>
        <dbReference type="HAMAP-Rule" id="MF_00303"/>
    </source>
</evidence>
<dbReference type="InterPro" id="IPR005215">
    <property type="entry name" value="Trig_fac"/>
</dbReference>
<evidence type="ECO:0000256" key="11">
    <source>
        <dbReference type="ARBA" id="ARBA00029986"/>
    </source>
</evidence>
<evidence type="ECO:0000256" key="10">
    <source>
        <dbReference type="ARBA" id="ARBA00024849"/>
    </source>
</evidence>
<dbReference type="Gene3D" id="1.10.3120.10">
    <property type="entry name" value="Trigger factor, C-terminal domain"/>
    <property type="match status" value="1"/>
</dbReference>
<dbReference type="Proteomes" id="UP000823614">
    <property type="component" value="Unassembled WGS sequence"/>
</dbReference>
<keyword evidence="12" id="KW-0963">Cytoplasm</keyword>
<dbReference type="AlphaFoldDB" id="A0A9D9E7P4"/>
<feature type="domain" description="PPIase FKBP-type" evidence="17">
    <location>
        <begin position="165"/>
        <end position="247"/>
    </location>
</feature>
<dbReference type="InterPro" id="IPR008881">
    <property type="entry name" value="Trigger_fac_ribosome-bd_bac"/>
</dbReference>
<evidence type="ECO:0000256" key="2">
    <source>
        <dbReference type="ARBA" id="ARBA00005464"/>
    </source>
</evidence>
<protein>
    <recommendedName>
        <fullName evidence="4 12">Trigger factor</fullName>
        <shortName evidence="12">TF</shortName>
        <ecNumber evidence="3 12">5.2.1.8</ecNumber>
    </recommendedName>
    <alternativeName>
        <fullName evidence="11 12">PPIase</fullName>
    </alternativeName>
</protein>
<evidence type="ECO:0000256" key="8">
    <source>
        <dbReference type="ARBA" id="ARBA00023235"/>
    </source>
</evidence>
<dbReference type="GO" id="GO:0051301">
    <property type="term" value="P:cell division"/>
    <property type="evidence" value="ECO:0007669"/>
    <property type="project" value="UniProtKB-KW"/>
</dbReference>
<dbReference type="Gene3D" id="3.10.50.40">
    <property type="match status" value="1"/>
</dbReference>
<dbReference type="FunFam" id="3.10.50.40:FF:000001">
    <property type="entry name" value="Trigger factor"/>
    <property type="match status" value="1"/>
</dbReference>
<dbReference type="PIRSF" id="PIRSF003095">
    <property type="entry name" value="Trigger_factor"/>
    <property type="match status" value="1"/>
</dbReference>
<dbReference type="SUPFAM" id="SSF109998">
    <property type="entry name" value="Triger factor/SurA peptide-binding domain-like"/>
    <property type="match status" value="1"/>
</dbReference>
<keyword evidence="7 12" id="KW-0143">Chaperone</keyword>
<comment type="catalytic activity">
    <reaction evidence="1 12 13">
        <text>[protein]-peptidylproline (omega=180) = [protein]-peptidylproline (omega=0)</text>
        <dbReference type="Rhea" id="RHEA:16237"/>
        <dbReference type="Rhea" id="RHEA-COMP:10747"/>
        <dbReference type="Rhea" id="RHEA-COMP:10748"/>
        <dbReference type="ChEBI" id="CHEBI:83833"/>
        <dbReference type="ChEBI" id="CHEBI:83834"/>
        <dbReference type="EC" id="5.2.1.8"/>
    </reaction>
</comment>
<feature type="compositionally biased region" description="Basic residues" evidence="16">
    <location>
        <begin position="465"/>
        <end position="477"/>
    </location>
</feature>
<dbReference type="Pfam" id="PF05698">
    <property type="entry name" value="Trigger_C"/>
    <property type="match status" value="1"/>
</dbReference>
<reference evidence="18" key="2">
    <citation type="journal article" date="2021" name="PeerJ">
        <title>Extensive microbial diversity within the chicken gut microbiome revealed by metagenomics and culture.</title>
        <authorList>
            <person name="Gilroy R."/>
            <person name="Ravi A."/>
            <person name="Getino M."/>
            <person name="Pursley I."/>
            <person name="Horton D.L."/>
            <person name="Alikhan N.F."/>
            <person name="Baker D."/>
            <person name="Gharbi K."/>
            <person name="Hall N."/>
            <person name="Watson M."/>
            <person name="Adriaenssens E.M."/>
            <person name="Foster-Nyarko E."/>
            <person name="Jarju S."/>
            <person name="Secka A."/>
            <person name="Antonio M."/>
            <person name="Oren A."/>
            <person name="Chaudhuri R.R."/>
            <person name="La Ragione R."/>
            <person name="Hildebrand F."/>
            <person name="Pallen M.J."/>
        </authorList>
    </citation>
    <scope>NUCLEOTIDE SEQUENCE</scope>
    <source>
        <strain evidence="18">C6-149</strain>
    </source>
</reference>
<gene>
    <name evidence="12" type="primary">tig</name>
    <name evidence="18" type="ORF">IAA89_04950</name>
</gene>
<feature type="compositionally biased region" description="Basic and acidic residues" evidence="16">
    <location>
        <begin position="429"/>
        <end position="444"/>
    </location>
</feature>
<dbReference type="PROSITE" id="PS50059">
    <property type="entry name" value="FKBP_PPIASE"/>
    <property type="match status" value="1"/>
</dbReference>
<dbReference type="InterPro" id="IPR046357">
    <property type="entry name" value="PPIase_dom_sf"/>
</dbReference>
<evidence type="ECO:0000256" key="1">
    <source>
        <dbReference type="ARBA" id="ARBA00000971"/>
    </source>
</evidence>
<comment type="caution">
    <text evidence="18">The sequence shown here is derived from an EMBL/GenBank/DDBJ whole genome shotgun (WGS) entry which is preliminary data.</text>
</comment>
<evidence type="ECO:0000256" key="7">
    <source>
        <dbReference type="ARBA" id="ARBA00023186"/>
    </source>
</evidence>
<evidence type="ECO:0000256" key="13">
    <source>
        <dbReference type="PROSITE-ProRule" id="PRU00277"/>
    </source>
</evidence>
<evidence type="ECO:0000256" key="15">
    <source>
        <dbReference type="SAM" id="Coils"/>
    </source>
</evidence>
<feature type="compositionally biased region" description="Basic residues" evidence="16">
    <location>
        <begin position="446"/>
        <end position="457"/>
    </location>
</feature>
<feature type="region of interest" description="Disordered" evidence="16">
    <location>
        <begin position="429"/>
        <end position="477"/>
    </location>
</feature>
<dbReference type="InterPro" id="IPR036611">
    <property type="entry name" value="Trigger_fac_ribosome-bd_sf"/>
</dbReference>
<dbReference type="Pfam" id="PF05697">
    <property type="entry name" value="Trigger_N"/>
    <property type="match status" value="1"/>
</dbReference>
<dbReference type="GO" id="GO:0044183">
    <property type="term" value="F:protein folding chaperone"/>
    <property type="evidence" value="ECO:0007669"/>
    <property type="project" value="TreeGrafter"/>
</dbReference>
<dbReference type="Gene3D" id="3.30.70.1050">
    <property type="entry name" value="Trigger factor ribosome-binding domain"/>
    <property type="match status" value="1"/>
</dbReference>